<protein>
    <submittedName>
        <fullName evidence="2">Uncharacterized protein</fullName>
    </submittedName>
</protein>
<evidence type="ECO:0000256" key="1">
    <source>
        <dbReference type="SAM" id="SignalP"/>
    </source>
</evidence>
<gene>
    <name evidence="2" type="ORF">LRS13_10435</name>
</gene>
<organism evidence="2 3">
    <name type="scientific">Svornostia abyssi</name>
    <dbReference type="NCBI Taxonomy" id="2898438"/>
    <lineage>
        <taxon>Bacteria</taxon>
        <taxon>Bacillati</taxon>
        <taxon>Actinomycetota</taxon>
        <taxon>Thermoleophilia</taxon>
        <taxon>Solirubrobacterales</taxon>
        <taxon>Baekduiaceae</taxon>
        <taxon>Svornostia</taxon>
    </lineage>
</organism>
<feature type="chain" id="PRO_5047390539" evidence="1">
    <location>
        <begin position="23"/>
        <end position="286"/>
    </location>
</feature>
<proteinExistence type="predicted"/>
<feature type="signal peptide" evidence="1">
    <location>
        <begin position="1"/>
        <end position="22"/>
    </location>
</feature>
<name>A0ABY5PMQ1_9ACTN</name>
<evidence type="ECO:0000313" key="3">
    <source>
        <dbReference type="Proteomes" id="UP001058860"/>
    </source>
</evidence>
<dbReference type="RefSeq" id="WP_353866345.1">
    <property type="nucleotide sequence ID" value="NZ_CP088295.1"/>
</dbReference>
<dbReference type="Proteomes" id="UP001058860">
    <property type="component" value="Chromosome"/>
</dbReference>
<keyword evidence="1" id="KW-0732">Signal</keyword>
<evidence type="ECO:0000313" key="2">
    <source>
        <dbReference type="EMBL" id="UUY05906.1"/>
    </source>
</evidence>
<keyword evidence="3" id="KW-1185">Reference proteome</keyword>
<dbReference type="EMBL" id="CP088295">
    <property type="protein sequence ID" value="UUY05906.1"/>
    <property type="molecule type" value="Genomic_DNA"/>
</dbReference>
<accession>A0ABY5PMQ1</accession>
<sequence>MSLLRCALALVTVIAVAASAPAAGAQSAPKVPKVKTRIAKVQINTSGYVETRVLRDTTSDCFPGERWIQTNRYDFSTGGFVNISMKRITGDGFDPIVTSPFSKRVGSATVAGKISEYKTTNYCTGEQAKNTPAPTCSSTSGKTSISMQEGVVPKADDEDLTPLTQTPLMLAIQRTGGGRDADGCIGPGASQVTGEDTEKAVVTTSMAPSVALNIPSGLSVIKVFNIRPGQRFRRSVIVSGPCSSVALRTVSGAGGSPSPGNLNADGDCFLTGKITYTITPRPKPKG</sequence>
<reference evidence="3" key="1">
    <citation type="submission" date="2021-11" db="EMBL/GenBank/DDBJ databases">
        <title>Cultivation dependent microbiological survey of springs from the worlds oldest radium mine currently devoted to the extraction of radon-saturated water.</title>
        <authorList>
            <person name="Kapinusova G."/>
            <person name="Smrhova T."/>
            <person name="Strejcek M."/>
            <person name="Suman J."/>
            <person name="Jani K."/>
            <person name="Pajer P."/>
            <person name="Uhlik O."/>
        </authorList>
    </citation>
    <scope>NUCLEOTIDE SEQUENCE [LARGE SCALE GENOMIC DNA]</scope>
    <source>
        <strain evidence="3">J379</strain>
    </source>
</reference>